<accession>A0A3M2LX61</accession>
<dbReference type="InterPro" id="IPR019587">
    <property type="entry name" value="Polyketide_cyclase/dehydratase"/>
</dbReference>
<keyword evidence="2" id="KW-1185">Reference proteome</keyword>
<proteinExistence type="predicted"/>
<dbReference type="OrthoDB" id="9810827at2"/>
<comment type="caution">
    <text evidence="1">The sequence shown here is derived from an EMBL/GenBank/DDBJ whole genome shotgun (WGS) entry which is preliminary data.</text>
</comment>
<sequence>MWEYEHSVETSAARVELWRHWVDMESWPSWNDGIAKIEVDGPFAVGTAFVMTPPEGDPVPLRIVEIVDGESFSDVADAGDFVVTTRHMLADLPDGRTRVTYRTEITGPLADQVGPAIGPDITSDFPDVLAALVALAEG</sequence>
<name>A0A3M2LX61_9ACTN</name>
<dbReference type="RefSeq" id="WP_122196155.1">
    <property type="nucleotide sequence ID" value="NZ_JBHSKC010000002.1"/>
</dbReference>
<dbReference type="SUPFAM" id="SSF55961">
    <property type="entry name" value="Bet v1-like"/>
    <property type="match status" value="1"/>
</dbReference>
<dbReference type="AlphaFoldDB" id="A0A3M2LX61"/>
<dbReference type="Proteomes" id="UP000282674">
    <property type="component" value="Unassembled WGS sequence"/>
</dbReference>
<dbReference type="EMBL" id="RFFG01000037">
    <property type="protein sequence ID" value="RMI41989.1"/>
    <property type="molecule type" value="Genomic_DNA"/>
</dbReference>
<dbReference type="Pfam" id="PF10604">
    <property type="entry name" value="Polyketide_cyc2"/>
    <property type="match status" value="1"/>
</dbReference>
<evidence type="ECO:0000313" key="2">
    <source>
        <dbReference type="Proteomes" id="UP000282674"/>
    </source>
</evidence>
<gene>
    <name evidence="1" type="ORF">EBO15_21170</name>
</gene>
<organism evidence="1 2">
    <name type="scientific">Actinomadura harenae</name>
    <dbReference type="NCBI Taxonomy" id="2483351"/>
    <lineage>
        <taxon>Bacteria</taxon>
        <taxon>Bacillati</taxon>
        <taxon>Actinomycetota</taxon>
        <taxon>Actinomycetes</taxon>
        <taxon>Streptosporangiales</taxon>
        <taxon>Thermomonosporaceae</taxon>
        <taxon>Actinomadura</taxon>
    </lineage>
</organism>
<protein>
    <submittedName>
        <fullName evidence="1">Polyketide cyclase</fullName>
    </submittedName>
</protein>
<dbReference type="Gene3D" id="3.30.530.20">
    <property type="match status" value="1"/>
</dbReference>
<reference evidence="1 2" key="1">
    <citation type="submission" date="2018-10" db="EMBL/GenBank/DDBJ databases">
        <title>Isolation from soil.</title>
        <authorList>
            <person name="Hu J."/>
        </authorList>
    </citation>
    <scope>NUCLEOTIDE SEQUENCE [LARGE SCALE GENOMIC DNA]</scope>
    <source>
        <strain evidence="1 2">NEAU-Ht49</strain>
    </source>
</reference>
<evidence type="ECO:0000313" key="1">
    <source>
        <dbReference type="EMBL" id="RMI41989.1"/>
    </source>
</evidence>
<dbReference type="InterPro" id="IPR023393">
    <property type="entry name" value="START-like_dom_sf"/>
</dbReference>